<dbReference type="STRING" id="33097.A0A150GDD4"/>
<keyword evidence="4 5" id="KW-0067">ATP-binding</keyword>
<dbReference type="InterPro" id="IPR008271">
    <property type="entry name" value="Ser/Thr_kinase_AS"/>
</dbReference>
<feature type="compositionally biased region" description="Low complexity" evidence="6">
    <location>
        <begin position="573"/>
        <end position="591"/>
    </location>
</feature>
<protein>
    <recommendedName>
        <fullName evidence="7">Protein kinase domain-containing protein</fullName>
    </recommendedName>
</protein>
<dbReference type="SUPFAM" id="SSF56112">
    <property type="entry name" value="Protein kinase-like (PK-like)"/>
    <property type="match status" value="1"/>
</dbReference>
<dbReference type="PROSITE" id="PS00107">
    <property type="entry name" value="PROTEIN_KINASE_ATP"/>
    <property type="match status" value="1"/>
</dbReference>
<dbReference type="PROSITE" id="PS00108">
    <property type="entry name" value="PROTEIN_KINASE_ST"/>
    <property type="match status" value="1"/>
</dbReference>
<dbReference type="PROSITE" id="PS50011">
    <property type="entry name" value="PROTEIN_KINASE_DOM"/>
    <property type="match status" value="1"/>
</dbReference>
<dbReference type="Proteomes" id="UP000075714">
    <property type="component" value="Unassembled WGS sequence"/>
</dbReference>
<dbReference type="Gene3D" id="1.10.510.10">
    <property type="entry name" value="Transferase(Phosphotransferase) domain 1"/>
    <property type="match status" value="1"/>
</dbReference>
<feature type="region of interest" description="Disordered" evidence="6">
    <location>
        <begin position="331"/>
        <end position="441"/>
    </location>
</feature>
<feature type="compositionally biased region" description="Low complexity" evidence="6">
    <location>
        <begin position="600"/>
        <end position="609"/>
    </location>
</feature>
<gene>
    <name evidence="8" type="ORF">GPECTOR_36g73</name>
</gene>
<feature type="compositionally biased region" description="Polar residues" evidence="6">
    <location>
        <begin position="124"/>
        <end position="148"/>
    </location>
</feature>
<evidence type="ECO:0000256" key="5">
    <source>
        <dbReference type="PROSITE-ProRule" id="PRU10141"/>
    </source>
</evidence>
<name>A0A150GDD4_GONPE</name>
<evidence type="ECO:0000256" key="3">
    <source>
        <dbReference type="ARBA" id="ARBA00022777"/>
    </source>
</evidence>
<dbReference type="InterPro" id="IPR000719">
    <property type="entry name" value="Prot_kinase_dom"/>
</dbReference>
<organism evidence="8 9">
    <name type="scientific">Gonium pectorale</name>
    <name type="common">Green alga</name>
    <dbReference type="NCBI Taxonomy" id="33097"/>
    <lineage>
        <taxon>Eukaryota</taxon>
        <taxon>Viridiplantae</taxon>
        <taxon>Chlorophyta</taxon>
        <taxon>core chlorophytes</taxon>
        <taxon>Chlorophyceae</taxon>
        <taxon>CS clade</taxon>
        <taxon>Chlamydomonadales</taxon>
        <taxon>Volvocaceae</taxon>
        <taxon>Gonium</taxon>
    </lineage>
</organism>
<evidence type="ECO:0000256" key="2">
    <source>
        <dbReference type="ARBA" id="ARBA00022741"/>
    </source>
</evidence>
<feature type="compositionally biased region" description="Polar residues" evidence="6">
    <location>
        <begin position="417"/>
        <end position="436"/>
    </location>
</feature>
<dbReference type="GO" id="GO:0005524">
    <property type="term" value="F:ATP binding"/>
    <property type="evidence" value="ECO:0007669"/>
    <property type="project" value="UniProtKB-UniRule"/>
</dbReference>
<dbReference type="InterPro" id="IPR017441">
    <property type="entry name" value="Protein_kinase_ATP_BS"/>
</dbReference>
<dbReference type="InterPro" id="IPR051681">
    <property type="entry name" value="Ser/Thr_Kinases-Pseudokinases"/>
</dbReference>
<dbReference type="PANTHER" id="PTHR44329">
    <property type="entry name" value="SERINE/THREONINE-PROTEIN KINASE TNNI3K-RELATED"/>
    <property type="match status" value="1"/>
</dbReference>
<dbReference type="Pfam" id="PF00069">
    <property type="entry name" value="Pkinase"/>
    <property type="match status" value="1"/>
</dbReference>
<dbReference type="OrthoDB" id="6718656at2759"/>
<proteinExistence type="predicted"/>
<sequence>MLSVLLIGQDLQLAQQTTEVLAGVHDSRNLQQVVSAVTGGAEQVLRLTTRVMVATNIAVLVGSSSASIPGPGSGAGLGTGTSGAVSTTGGRAIFFEERGGSSGSRADGSAPGVSGLRAVPSFTDTAASGSYAGTNRSRLQRANTSNTEAVPGSNPPSNVLSQRTRGAVGASRAGTMSASHDSGNASQGLLWQAGQVQARVLGLRHTLLANLPSTGTVVHDCASYMQQVGCPKRDLYLLSTCQGAPPFSLVIVPAPLKEGDPAQLVLYVAVATRLPMEFLSEVLSQAQQLAQHVLAPLLQRKLVSGSLAEEWALLLGKCSSGRAPAGAVAAGGAAEQRTSTSAIGSLPGGAGSIGPGAKDGGSNGLQQGGSGGVDGHGGSSPGNSEYGPGQNSTTTPSVAGTTQTGQRQRSLPPGLLTQGSEASPSPSRAGTTQTPSGVGGSRVLAGMAGTQDSQATVLSTALGGAFAGDTRTHMGMLVSSFKETINGLQAVRAEEAEELSVLKLGKVLGRGGSGLVFQGYLHLGLEVAVKLFENPDDTDPDAMSGDGSHTHARALDGSSNGNDLTGGGETHSTGKASASKGGGDASTSGAAAGAGGSTAGAGTSKTAGSTKEKDSRDKSNQARAAAQMTKRQRDLLRNALELGVTSSLSHPNIVQGYCHWVNVVLMQDASLNRCWLMGQAEYMALAPPGSPPPPLCSALVMEYCDMGSLIHAIKRGTFTAPDSKPNMEFIYMCLLEIALALRHLHTARLAHCDLKPGNVLLRSSPRDPRSFVCKLGDFGYAAILKDGLLPGRPAVLPDEACGTLQYMAPELFVAGRPVDASIDIYAFGMLMWELITGKTPYSENDYGSRALMKAVYHGKRPTFPENTLQAYKCALQ</sequence>
<feature type="region of interest" description="Disordered" evidence="6">
    <location>
        <begin position="536"/>
        <end position="631"/>
    </location>
</feature>
<evidence type="ECO:0000259" key="7">
    <source>
        <dbReference type="PROSITE" id="PS50011"/>
    </source>
</evidence>
<evidence type="ECO:0000256" key="6">
    <source>
        <dbReference type="SAM" id="MobiDB-lite"/>
    </source>
</evidence>
<feature type="region of interest" description="Disordered" evidence="6">
    <location>
        <begin position="124"/>
        <end position="162"/>
    </location>
</feature>
<keyword evidence="3" id="KW-0418">Kinase</keyword>
<feature type="compositionally biased region" description="Basic and acidic residues" evidence="6">
    <location>
        <begin position="610"/>
        <end position="620"/>
    </location>
</feature>
<evidence type="ECO:0000313" key="9">
    <source>
        <dbReference type="Proteomes" id="UP000075714"/>
    </source>
</evidence>
<feature type="compositionally biased region" description="Gly residues" evidence="6">
    <location>
        <begin position="346"/>
        <end position="380"/>
    </location>
</feature>
<accession>A0A150GDD4</accession>
<dbReference type="EMBL" id="LSYV01000037">
    <property type="protein sequence ID" value="KXZ47350.1"/>
    <property type="molecule type" value="Genomic_DNA"/>
</dbReference>
<dbReference type="AlphaFoldDB" id="A0A150GDD4"/>
<evidence type="ECO:0000313" key="8">
    <source>
        <dbReference type="EMBL" id="KXZ47350.1"/>
    </source>
</evidence>
<feature type="domain" description="Protein kinase" evidence="7">
    <location>
        <begin position="502"/>
        <end position="876"/>
    </location>
</feature>
<reference evidence="9" key="1">
    <citation type="journal article" date="2016" name="Nat. Commun.">
        <title>The Gonium pectorale genome demonstrates co-option of cell cycle regulation during the evolution of multicellularity.</title>
        <authorList>
            <person name="Hanschen E.R."/>
            <person name="Marriage T.N."/>
            <person name="Ferris P.J."/>
            <person name="Hamaji T."/>
            <person name="Toyoda A."/>
            <person name="Fujiyama A."/>
            <person name="Neme R."/>
            <person name="Noguchi H."/>
            <person name="Minakuchi Y."/>
            <person name="Suzuki M."/>
            <person name="Kawai-Toyooka H."/>
            <person name="Smith D.R."/>
            <person name="Sparks H."/>
            <person name="Anderson J."/>
            <person name="Bakaric R."/>
            <person name="Luria V."/>
            <person name="Karger A."/>
            <person name="Kirschner M.W."/>
            <person name="Durand P.M."/>
            <person name="Michod R.E."/>
            <person name="Nozaki H."/>
            <person name="Olson B.J."/>
        </authorList>
    </citation>
    <scope>NUCLEOTIDE SEQUENCE [LARGE SCALE GENOMIC DNA]</scope>
    <source>
        <strain evidence="9">NIES-2863</strain>
    </source>
</reference>
<dbReference type="PANTHER" id="PTHR44329:SF214">
    <property type="entry name" value="PROTEIN KINASE DOMAIN-CONTAINING PROTEIN"/>
    <property type="match status" value="1"/>
</dbReference>
<dbReference type="GO" id="GO:0004674">
    <property type="term" value="F:protein serine/threonine kinase activity"/>
    <property type="evidence" value="ECO:0007669"/>
    <property type="project" value="TreeGrafter"/>
</dbReference>
<keyword evidence="9" id="KW-1185">Reference proteome</keyword>
<keyword evidence="1" id="KW-0808">Transferase</keyword>
<comment type="caution">
    <text evidence="8">The sequence shown here is derived from an EMBL/GenBank/DDBJ whole genome shotgun (WGS) entry which is preliminary data.</text>
</comment>
<feature type="binding site" evidence="5">
    <location>
        <position position="530"/>
    </location>
    <ligand>
        <name>ATP</name>
        <dbReference type="ChEBI" id="CHEBI:30616"/>
    </ligand>
</feature>
<keyword evidence="2 5" id="KW-0547">Nucleotide-binding</keyword>
<feature type="compositionally biased region" description="Polar residues" evidence="6">
    <location>
        <begin position="389"/>
        <end position="409"/>
    </location>
</feature>
<dbReference type="SMART" id="SM00220">
    <property type="entry name" value="S_TKc"/>
    <property type="match status" value="1"/>
</dbReference>
<evidence type="ECO:0000256" key="4">
    <source>
        <dbReference type="ARBA" id="ARBA00022840"/>
    </source>
</evidence>
<evidence type="ECO:0000256" key="1">
    <source>
        <dbReference type="ARBA" id="ARBA00022679"/>
    </source>
</evidence>
<dbReference type="InterPro" id="IPR011009">
    <property type="entry name" value="Kinase-like_dom_sf"/>
</dbReference>